<dbReference type="Proteomes" id="UP000663864">
    <property type="component" value="Unassembled WGS sequence"/>
</dbReference>
<dbReference type="AlphaFoldDB" id="A0A815SE80"/>
<name>A0A815SE80_9BILA</name>
<organism evidence="1 2">
    <name type="scientific">Rotaria sordida</name>
    <dbReference type="NCBI Taxonomy" id="392033"/>
    <lineage>
        <taxon>Eukaryota</taxon>
        <taxon>Metazoa</taxon>
        <taxon>Spiralia</taxon>
        <taxon>Gnathifera</taxon>
        <taxon>Rotifera</taxon>
        <taxon>Eurotatoria</taxon>
        <taxon>Bdelloidea</taxon>
        <taxon>Philodinida</taxon>
        <taxon>Philodinidae</taxon>
        <taxon>Rotaria</taxon>
    </lineage>
</organism>
<evidence type="ECO:0000313" key="1">
    <source>
        <dbReference type="EMBL" id="CAF1491628.1"/>
    </source>
</evidence>
<gene>
    <name evidence="1" type="ORF">ZHD862_LOCUS37035</name>
</gene>
<dbReference type="EMBL" id="CAJNOT010006552">
    <property type="protein sequence ID" value="CAF1491628.1"/>
    <property type="molecule type" value="Genomic_DNA"/>
</dbReference>
<sequence length="50" mass="6060">RKDYTYHIEIDEKFGLHHQENLNSIKYLNITSETKSNRRNYFSNVSQLTI</sequence>
<accession>A0A815SE80</accession>
<reference evidence="1" key="1">
    <citation type="submission" date="2021-02" db="EMBL/GenBank/DDBJ databases">
        <authorList>
            <person name="Nowell W R."/>
        </authorList>
    </citation>
    <scope>NUCLEOTIDE SEQUENCE</scope>
</reference>
<evidence type="ECO:0000313" key="2">
    <source>
        <dbReference type="Proteomes" id="UP000663864"/>
    </source>
</evidence>
<proteinExistence type="predicted"/>
<feature type="non-terminal residue" evidence="1">
    <location>
        <position position="1"/>
    </location>
</feature>
<comment type="caution">
    <text evidence="1">The sequence shown here is derived from an EMBL/GenBank/DDBJ whole genome shotgun (WGS) entry which is preliminary data.</text>
</comment>
<protein>
    <submittedName>
        <fullName evidence="1">Uncharacterized protein</fullName>
    </submittedName>
</protein>